<feature type="transmembrane region" description="Helical" evidence="9">
    <location>
        <begin position="157"/>
        <end position="181"/>
    </location>
</feature>
<keyword evidence="11" id="KW-1185">Reference proteome</keyword>
<dbReference type="PANTHER" id="PTHR31806:SF16">
    <property type="entry name" value="PURINE-CYTOSINE TRANSPORTER (EUROFUNG)"/>
    <property type="match status" value="1"/>
</dbReference>
<feature type="transmembrane region" description="Helical" evidence="9">
    <location>
        <begin position="383"/>
        <end position="402"/>
    </location>
</feature>
<evidence type="ECO:0000256" key="7">
    <source>
        <dbReference type="ARBA" id="ARBA00023136"/>
    </source>
</evidence>
<dbReference type="OMA" id="WTIIWIT"/>
<evidence type="ECO:0000313" key="11">
    <source>
        <dbReference type="Proteomes" id="UP000016923"/>
    </source>
</evidence>
<keyword evidence="5 9" id="KW-0812">Transmembrane</keyword>
<dbReference type="STRING" id="1262450.S3C723"/>
<name>S3C723_OPHP1</name>
<keyword evidence="7 8" id="KW-0472">Membrane</keyword>
<dbReference type="VEuPathDB" id="FungiDB:F503_07105"/>
<proteinExistence type="inferred from homology"/>
<dbReference type="HOGENOM" id="CLU_026016_2_1_1"/>
<feature type="transmembrane region" description="Helical" evidence="9">
    <location>
        <begin position="187"/>
        <end position="208"/>
    </location>
</feature>
<keyword evidence="6 9" id="KW-1133">Transmembrane helix</keyword>
<dbReference type="PIRSF" id="PIRSF002744">
    <property type="entry name" value="Pur-cyt_permease"/>
    <property type="match status" value="1"/>
</dbReference>
<dbReference type="Proteomes" id="UP000016923">
    <property type="component" value="Unassembled WGS sequence"/>
</dbReference>
<evidence type="ECO:0000256" key="4">
    <source>
        <dbReference type="ARBA" id="ARBA00022553"/>
    </source>
</evidence>
<evidence type="ECO:0000313" key="10">
    <source>
        <dbReference type="EMBL" id="EPE09329.1"/>
    </source>
</evidence>
<dbReference type="Gene3D" id="1.10.4160.10">
    <property type="entry name" value="Hydantoin permease"/>
    <property type="match status" value="1"/>
</dbReference>
<reference evidence="10 11" key="1">
    <citation type="journal article" date="2013" name="BMC Genomics">
        <title>The genome and transcriptome of the pine saprophyte Ophiostoma piceae, and a comparison with the bark beetle-associated pine pathogen Grosmannia clavigera.</title>
        <authorList>
            <person name="Haridas S."/>
            <person name="Wang Y."/>
            <person name="Lim L."/>
            <person name="Massoumi Alamouti S."/>
            <person name="Jackman S."/>
            <person name="Docking R."/>
            <person name="Robertson G."/>
            <person name="Birol I."/>
            <person name="Bohlmann J."/>
            <person name="Breuil C."/>
        </authorList>
    </citation>
    <scope>NUCLEOTIDE SEQUENCE [LARGE SCALE GENOMIC DNA]</scope>
    <source>
        <strain evidence="10 11">UAMH 11346</strain>
    </source>
</reference>
<keyword evidence="3 8" id="KW-0813">Transport</keyword>
<feature type="transmembrane region" description="Helical" evidence="9">
    <location>
        <begin position="303"/>
        <end position="324"/>
    </location>
</feature>
<dbReference type="OrthoDB" id="5428495at2759"/>
<comment type="similarity">
    <text evidence="2 8">Belongs to the purine-cytosine permease (2.A.39) family.</text>
</comment>
<comment type="subcellular location">
    <subcellularLocation>
        <location evidence="1">Membrane</location>
        <topology evidence="1">Multi-pass membrane protein</topology>
    </subcellularLocation>
</comment>
<evidence type="ECO:0000256" key="8">
    <source>
        <dbReference type="PIRNR" id="PIRNR002744"/>
    </source>
</evidence>
<dbReference type="InterPro" id="IPR001248">
    <property type="entry name" value="Pur-cyt_permease"/>
</dbReference>
<dbReference type="FunFam" id="1.10.4160.10:FF:000002">
    <property type="entry name" value="Purine-cytosine permease fcyB"/>
    <property type="match status" value="1"/>
</dbReference>
<feature type="transmembrane region" description="Helical" evidence="9">
    <location>
        <begin position="450"/>
        <end position="475"/>
    </location>
</feature>
<dbReference type="Pfam" id="PF02133">
    <property type="entry name" value="Transp_cyt_pur"/>
    <property type="match status" value="1"/>
</dbReference>
<dbReference type="GO" id="GO:0022857">
    <property type="term" value="F:transmembrane transporter activity"/>
    <property type="evidence" value="ECO:0007669"/>
    <property type="project" value="InterPro"/>
</dbReference>
<feature type="transmembrane region" description="Helical" evidence="9">
    <location>
        <begin position="408"/>
        <end position="429"/>
    </location>
</feature>
<evidence type="ECO:0000256" key="3">
    <source>
        <dbReference type="ARBA" id="ARBA00022448"/>
    </source>
</evidence>
<gene>
    <name evidence="10" type="ORF">F503_07105</name>
</gene>
<dbReference type="AlphaFoldDB" id="S3C723"/>
<sequence>MDAKDIDEKTVGLAVNTSSGTGVPPIQEEASVPLAVEHAPQSAFARWCSMLDSIPGLEVRGIDRVREDQRHPAVTIGSYVQMFIVWFAINCTANNMTLGILGPYLFGLGFTDAILCCLFGTIFGSACAGYISGFGPVSGLRTLIVARYSMGYWPSKLCVLLNIIIEVGYGVVDCLVAGLILNAVSGYRMTVIVGIIVSAIPTWVIATFGIKWFHAFERYVWIPTVLILFIFIGSAGPNFNTASVSSGSGATLAGNRLSYFFLTASGPLGWAPAAADFYSYNNAKTSRFWTATMTTGGITMGKLLIEFLGIGLASGIATTPAWSAAFDHSTGALITEAFAPLGQFGKFCAVVLALCVSANNIPGTYAAALNFQMFGRWLAQVPRPIWSTVVVIIYTVCAIAGRAQLLSIFLNFLSLIGYWVVIWVAITLEDEFIFRRGKGFDWNRSSDTKYLPVGLAAAASFLVGWAGAIVCMYQTYYTGPIAKMVGAGADLGLPVSMSWAAIVYPPLRVLEIKIIGR</sequence>
<dbReference type="EMBL" id="KE148147">
    <property type="protein sequence ID" value="EPE09329.1"/>
    <property type="molecule type" value="Genomic_DNA"/>
</dbReference>
<feature type="transmembrane region" description="Helical" evidence="9">
    <location>
        <begin position="101"/>
        <end position="131"/>
    </location>
</feature>
<dbReference type="GO" id="GO:0000329">
    <property type="term" value="C:fungal-type vacuole membrane"/>
    <property type="evidence" value="ECO:0007669"/>
    <property type="project" value="TreeGrafter"/>
</dbReference>
<evidence type="ECO:0000256" key="6">
    <source>
        <dbReference type="ARBA" id="ARBA00022989"/>
    </source>
</evidence>
<accession>S3C723</accession>
<protein>
    <submittedName>
        <fullName evidence="10">Nucleoside</fullName>
    </submittedName>
</protein>
<organism evidence="10 11">
    <name type="scientific">Ophiostoma piceae (strain UAMH 11346)</name>
    <name type="common">Sap stain fungus</name>
    <dbReference type="NCBI Taxonomy" id="1262450"/>
    <lineage>
        <taxon>Eukaryota</taxon>
        <taxon>Fungi</taxon>
        <taxon>Dikarya</taxon>
        <taxon>Ascomycota</taxon>
        <taxon>Pezizomycotina</taxon>
        <taxon>Sordariomycetes</taxon>
        <taxon>Sordariomycetidae</taxon>
        <taxon>Ophiostomatales</taxon>
        <taxon>Ophiostomataceae</taxon>
        <taxon>Ophiostoma</taxon>
    </lineage>
</organism>
<keyword evidence="4" id="KW-0597">Phosphoprotein</keyword>
<dbReference type="GO" id="GO:0015851">
    <property type="term" value="P:nucleobase transport"/>
    <property type="evidence" value="ECO:0007669"/>
    <property type="project" value="UniProtKB-ARBA"/>
</dbReference>
<evidence type="ECO:0000256" key="5">
    <source>
        <dbReference type="ARBA" id="ARBA00022692"/>
    </source>
</evidence>
<dbReference type="eggNOG" id="ENOG502QR29">
    <property type="taxonomic scope" value="Eukaryota"/>
</dbReference>
<feature type="transmembrane region" description="Helical" evidence="9">
    <location>
        <begin position="344"/>
        <end position="371"/>
    </location>
</feature>
<feature type="transmembrane region" description="Helical" evidence="9">
    <location>
        <begin position="220"/>
        <end position="239"/>
    </location>
</feature>
<evidence type="ECO:0000256" key="9">
    <source>
        <dbReference type="SAM" id="Phobius"/>
    </source>
</evidence>
<evidence type="ECO:0000256" key="1">
    <source>
        <dbReference type="ARBA" id="ARBA00004141"/>
    </source>
</evidence>
<evidence type="ECO:0000256" key="2">
    <source>
        <dbReference type="ARBA" id="ARBA00008974"/>
    </source>
</evidence>
<dbReference type="PANTHER" id="PTHR31806">
    <property type="entry name" value="PURINE-CYTOSINE PERMEASE FCY2-RELATED"/>
    <property type="match status" value="1"/>
</dbReference>
<dbReference type="GO" id="GO:0005886">
    <property type="term" value="C:plasma membrane"/>
    <property type="evidence" value="ECO:0007669"/>
    <property type="project" value="TreeGrafter"/>
</dbReference>
<dbReference type="InterPro" id="IPR026030">
    <property type="entry name" value="Pur-cyt_permease_Fcy2/21/22"/>
</dbReference>